<proteinExistence type="predicted"/>
<sequence length="105" mass="12419">MNFRFVSFLINTLLLWESRRSPALETESNKKESVAEKITMICVFLILVSFVDMMQPEIIEIKRMKKKSATYYLNKKKLTNYPFLEFIILKKSNETYSNGSKTKHI</sequence>
<accession>A0A8D8KC24</accession>
<dbReference type="EMBL" id="HBUE01319862">
    <property type="protein sequence ID" value="CAG6587428.1"/>
    <property type="molecule type" value="Transcribed_RNA"/>
</dbReference>
<name>A0A8D8KC24_CULPI</name>
<organism evidence="1">
    <name type="scientific">Culex pipiens</name>
    <name type="common">House mosquito</name>
    <dbReference type="NCBI Taxonomy" id="7175"/>
    <lineage>
        <taxon>Eukaryota</taxon>
        <taxon>Metazoa</taxon>
        <taxon>Ecdysozoa</taxon>
        <taxon>Arthropoda</taxon>
        <taxon>Hexapoda</taxon>
        <taxon>Insecta</taxon>
        <taxon>Pterygota</taxon>
        <taxon>Neoptera</taxon>
        <taxon>Endopterygota</taxon>
        <taxon>Diptera</taxon>
        <taxon>Nematocera</taxon>
        <taxon>Culicoidea</taxon>
        <taxon>Culicidae</taxon>
        <taxon>Culicinae</taxon>
        <taxon>Culicini</taxon>
        <taxon>Culex</taxon>
        <taxon>Culex</taxon>
    </lineage>
</organism>
<reference evidence="1" key="1">
    <citation type="submission" date="2021-05" db="EMBL/GenBank/DDBJ databases">
        <authorList>
            <person name="Alioto T."/>
            <person name="Alioto T."/>
            <person name="Gomez Garrido J."/>
        </authorList>
    </citation>
    <scope>NUCLEOTIDE SEQUENCE</scope>
</reference>
<evidence type="ECO:0000313" key="1">
    <source>
        <dbReference type="EMBL" id="CAG6587428.1"/>
    </source>
</evidence>
<dbReference type="AlphaFoldDB" id="A0A8D8KC24"/>
<protein>
    <submittedName>
        <fullName evidence="1">(northern house mosquito) hypothetical protein</fullName>
    </submittedName>
</protein>
<dbReference type="EMBL" id="HBUE01213356">
    <property type="protein sequence ID" value="CAG6535442.1"/>
    <property type="molecule type" value="Transcribed_RNA"/>
</dbReference>